<evidence type="ECO:0000256" key="10">
    <source>
        <dbReference type="ARBA" id="ARBA00041080"/>
    </source>
</evidence>
<dbReference type="GO" id="GO:0035082">
    <property type="term" value="P:axoneme assembly"/>
    <property type="evidence" value="ECO:0007669"/>
    <property type="project" value="InterPro"/>
</dbReference>
<evidence type="ECO:0000256" key="8">
    <source>
        <dbReference type="ARBA" id="ARBA00037822"/>
    </source>
</evidence>
<dbReference type="PANTHER" id="PTHR22069:SF0">
    <property type="entry name" value="RADIAL SPOKE HEAD PROTEIN 9 HOMOLOG"/>
    <property type="match status" value="1"/>
</dbReference>
<dbReference type="EMBL" id="JAFNEN010000560">
    <property type="protein sequence ID" value="KAG8180509.1"/>
    <property type="molecule type" value="Genomic_DNA"/>
</dbReference>
<comment type="caution">
    <text evidence="11">The sequence shown here is derived from an EMBL/GenBank/DDBJ whole genome shotgun (WGS) entry which is preliminary data.</text>
</comment>
<dbReference type="Proteomes" id="UP000827092">
    <property type="component" value="Unassembled WGS sequence"/>
</dbReference>
<dbReference type="Pfam" id="PF04712">
    <property type="entry name" value="Radial_spoke"/>
    <property type="match status" value="1"/>
</dbReference>
<proteinExistence type="inferred from homology"/>
<dbReference type="AlphaFoldDB" id="A0AAV6U8L1"/>
<evidence type="ECO:0000313" key="12">
    <source>
        <dbReference type="Proteomes" id="UP000827092"/>
    </source>
</evidence>
<keyword evidence="3" id="KW-0970">Cilium biogenesis/degradation</keyword>
<reference evidence="11 12" key="1">
    <citation type="journal article" date="2022" name="Nat. Ecol. Evol.">
        <title>A masculinizing supergene underlies an exaggerated male reproductive morph in a spider.</title>
        <authorList>
            <person name="Hendrickx F."/>
            <person name="De Corte Z."/>
            <person name="Sonet G."/>
            <person name="Van Belleghem S.M."/>
            <person name="Kostlbacher S."/>
            <person name="Vangestel C."/>
        </authorList>
    </citation>
    <scope>NUCLEOTIDE SEQUENCE [LARGE SCALE GENOMIC DNA]</scope>
    <source>
        <strain evidence="11">W744_W776</strain>
    </source>
</reference>
<evidence type="ECO:0000256" key="6">
    <source>
        <dbReference type="ARBA" id="ARBA00023212"/>
    </source>
</evidence>
<comment type="subcellular location">
    <subcellularLocation>
        <location evidence="8">Cell projection</location>
        <location evidence="8">Kinocilium</location>
    </subcellularLocation>
    <subcellularLocation>
        <location evidence="1">Cytoplasm</location>
        <location evidence="1">Cytoskeleton</location>
        <location evidence="1">Flagellum axoneme</location>
    </subcellularLocation>
</comment>
<evidence type="ECO:0000256" key="3">
    <source>
        <dbReference type="ARBA" id="ARBA00022794"/>
    </source>
</evidence>
<dbReference type="GO" id="GO:0060091">
    <property type="term" value="C:kinocilium"/>
    <property type="evidence" value="ECO:0007669"/>
    <property type="project" value="UniProtKB-SubCell"/>
</dbReference>
<comment type="similarity">
    <text evidence="9">Belongs to the flagellar radial spoke RSP9 family.</text>
</comment>
<keyword evidence="6" id="KW-0206">Cytoskeleton</keyword>
<evidence type="ECO:0000256" key="4">
    <source>
        <dbReference type="ARBA" id="ARBA00022846"/>
    </source>
</evidence>
<protein>
    <recommendedName>
        <fullName evidence="10">Radial spoke head protein 9 homolog</fullName>
    </recommendedName>
</protein>
<accession>A0AAV6U8L1</accession>
<keyword evidence="5" id="KW-0969">Cilium</keyword>
<evidence type="ECO:0000313" key="11">
    <source>
        <dbReference type="EMBL" id="KAG8180509.1"/>
    </source>
</evidence>
<dbReference type="InterPro" id="IPR055316">
    <property type="entry name" value="RSP9"/>
</dbReference>
<evidence type="ECO:0000256" key="1">
    <source>
        <dbReference type="ARBA" id="ARBA00004611"/>
    </source>
</evidence>
<dbReference type="InterPro" id="IPR006802">
    <property type="entry name" value="Radial_spoke"/>
</dbReference>
<dbReference type="GO" id="GO:0060294">
    <property type="term" value="P:cilium movement involved in cell motility"/>
    <property type="evidence" value="ECO:0007669"/>
    <property type="project" value="InterPro"/>
</dbReference>
<evidence type="ECO:0000256" key="7">
    <source>
        <dbReference type="ARBA" id="ARBA00023273"/>
    </source>
</evidence>
<dbReference type="PANTHER" id="PTHR22069">
    <property type="entry name" value="MITOCHONDRIAL RIBOSOMAL PROTEIN S18"/>
    <property type="match status" value="1"/>
</dbReference>
<dbReference type="GO" id="GO:0001534">
    <property type="term" value="C:radial spoke"/>
    <property type="evidence" value="ECO:0007669"/>
    <property type="project" value="InterPro"/>
</dbReference>
<dbReference type="GO" id="GO:0044458">
    <property type="term" value="P:motile cilium assembly"/>
    <property type="evidence" value="ECO:0007669"/>
    <property type="project" value="TreeGrafter"/>
</dbReference>
<gene>
    <name evidence="11" type="ORF">JTE90_007464</name>
</gene>
<sequence>MLKDKLNLKMDYFCSSGAILNVDEQRILEISLPMLQAENKFNSISFFAKIFGTKGDYYIALGRGEDYVRSKTFFYSLDGYSWKFMSPPSEDDLKSFHLVLSIFKGDPSCMHTIKDANETKLGYLVEERRLSALIKLIDFEATIGPKNALIINSKGIVKNNTHYTGLPKSETLNLQSYLHFRLPASEKSFAPSSELYPSGGNRATDFLEPISRDHPKGCWTLFSDSLQEVIQIRNLWWPGYRFYHIPETGEYRSMYIGFGQRNEDFVNIL</sequence>
<organism evidence="11 12">
    <name type="scientific">Oedothorax gibbosus</name>
    <dbReference type="NCBI Taxonomy" id="931172"/>
    <lineage>
        <taxon>Eukaryota</taxon>
        <taxon>Metazoa</taxon>
        <taxon>Ecdysozoa</taxon>
        <taxon>Arthropoda</taxon>
        <taxon>Chelicerata</taxon>
        <taxon>Arachnida</taxon>
        <taxon>Araneae</taxon>
        <taxon>Araneomorphae</taxon>
        <taxon>Entelegynae</taxon>
        <taxon>Araneoidea</taxon>
        <taxon>Linyphiidae</taxon>
        <taxon>Erigoninae</taxon>
        <taxon>Oedothorax</taxon>
    </lineage>
</organism>
<evidence type="ECO:0000256" key="5">
    <source>
        <dbReference type="ARBA" id="ARBA00023069"/>
    </source>
</evidence>
<keyword evidence="4" id="KW-0282">Flagellum</keyword>
<evidence type="ECO:0000256" key="9">
    <source>
        <dbReference type="ARBA" id="ARBA00038319"/>
    </source>
</evidence>
<keyword evidence="12" id="KW-1185">Reference proteome</keyword>
<keyword evidence="2" id="KW-0963">Cytoplasm</keyword>
<name>A0AAV6U8L1_9ARAC</name>
<keyword evidence="7" id="KW-0966">Cell projection</keyword>
<evidence type="ECO:0000256" key="2">
    <source>
        <dbReference type="ARBA" id="ARBA00022490"/>
    </source>
</evidence>